<evidence type="ECO:0000256" key="5">
    <source>
        <dbReference type="ARBA" id="ARBA00023136"/>
    </source>
</evidence>
<comment type="subcellular location">
    <subcellularLocation>
        <location evidence="1">Membrane</location>
        <topology evidence="1">Multi-pass membrane protein</topology>
    </subcellularLocation>
</comment>
<protein>
    <submittedName>
        <fullName evidence="7">AI-2E family transporter</fullName>
    </submittedName>
</protein>
<dbReference type="Proteomes" id="UP000672039">
    <property type="component" value="Chromosome"/>
</dbReference>
<comment type="similarity">
    <text evidence="2">Belongs to the autoinducer-2 exporter (AI-2E) (TC 2.A.86) family.</text>
</comment>
<dbReference type="PANTHER" id="PTHR21716">
    <property type="entry name" value="TRANSMEMBRANE PROTEIN"/>
    <property type="match status" value="1"/>
</dbReference>
<keyword evidence="4 6" id="KW-1133">Transmembrane helix</keyword>
<dbReference type="PANTHER" id="PTHR21716:SF62">
    <property type="entry name" value="TRANSPORT PROTEIN YDBI-RELATED"/>
    <property type="match status" value="1"/>
</dbReference>
<gene>
    <name evidence="7" type="ORF">J9253_01525</name>
</gene>
<evidence type="ECO:0000313" key="7">
    <source>
        <dbReference type="EMBL" id="QTR46665.1"/>
    </source>
</evidence>
<feature type="transmembrane region" description="Helical" evidence="6">
    <location>
        <begin position="384"/>
        <end position="412"/>
    </location>
</feature>
<feature type="transmembrane region" description="Helical" evidence="6">
    <location>
        <begin position="290"/>
        <end position="309"/>
    </location>
</feature>
<evidence type="ECO:0000313" key="8">
    <source>
        <dbReference type="Proteomes" id="UP000672039"/>
    </source>
</evidence>
<reference evidence="7 8" key="1">
    <citation type="submission" date="2021-04" db="EMBL/GenBank/DDBJ databases">
        <title>Genomics, taxonomy and metabolism of representatives of sulfur bacteria of the genus Thiothrix: Thiothrix fructosivorans QT, Thiothrix unzii A1T and three new species, Thiothrix subterranea sp. nov., Thiothrix litoralis sp. nov. and 'Candidatus Thiothrix anitrata' sp. nov.</title>
        <authorList>
            <person name="Ravin N.V."/>
            <person name="Smolyakov D."/>
            <person name="Rudenko T.S."/>
            <person name="Mardanov A.V."/>
            <person name="Beletsky A.V."/>
            <person name="Markov N.D."/>
            <person name="Fomenkov A.I."/>
            <person name="Roberts R.J."/>
            <person name="Karnachuk O.V."/>
            <person name="Novikov A."/>
            <person name="Grabovich M.Y."/>
        </authorList>
    </citation>
    <scope>NUCLEOTIDE SEQUENCE [LARGE SCALE GENOMIC DNA]</scope>
    <source>
        <strain evidence="7 8">AS</strain>
    </source>
</reference>
<keyword evidence="3 6" id="KW-0812">Transmembrane</keyword>
<feature type="transmembrane region" description="Helical" evidence="6">
    <location>
        <begin position="83"/>
        <end position="103"/>
    </location>
</feature>
<dbReference type="Pfam" id="PF01594">
    <property type="entry name" value="AI-2E_transport"/>
    <property type="match status" value="1"/>
</dbReference>
<feature type="transmembrane region" description="Helical" evidence="6">
    <location>
        <begin position="35"/>
        <end position="62"/>
    </location>
</feature>
<feature type="transmembrane region" description="Helical" evidence="6">
    <location>
        <begin position="228"/>
        <end position="247"/>
    </location>
</feature>
<dbReference type="RefSeq" id="WP_210222994.1">
    <property type="nucleotide sequence ID" value="NZ_CP072801.1"/>
</dbReference>
<keyword evidence="5 6" id="KW-0472">Membrane</keyword>
<evidence type="ECO:0000256" key="2">
    <source>
        <dbReference type="ARBA" id="ARBA00009773"/>
    </source>
</evidence>
<feature type="transmembrane region" description="Helical" evidence="6">
    <location>
        <begin position="315"/>
        <end position="343"/>
    </location>
</feature>
<evidence type="ECO:0000256" key="4">
    <source>
        <dbReference type="ARBA" id="ARBA00022989"/>
    </source>
</evidence>
<evidence type="ECO:0000256" key="3">
    <source>
        <dbReference type="ARBA" id="ARBA00022692"/>
    </source>
</evidence>
<keyword evidence="8" id="KW-1185">Reference proteome</keyword>
<name>A0ABX7X0J1_9GAMM</name>
<dbReference type="EMBL" id="CP072801">
    <property type="protein sequence ID" value="QTR46665.1"/>
    <property type="molecule type" value="Genomic_DNA"/>
</dbReference>
<dbReference type="InterPro" id="IPR002549">
    <property type="entry name" value="AI-2E-like"/>
</dbReference>
<evidence type="ECO:0000256" key="6">
    <source>
        <dbReference type="SAM" id="Phobius"/>
    </source>
</evidence>
<feature type="transmembrane region" description="Helical" evidence="6">
    <location>
        <begin position="350"/>
        <end position="369"/>
    </location>
</feature>
<evidence type="ECO:0000256" key="1">
    <source>
        <dbReference type="ARBA" id="ARBA00004141"/>
    </source>
</evidence>
<accession>A0ABX7X0J1</accession>
<organism evidence="7 8">
    <name type="scientific">Thiothrix litoralis</name>
    <dbReference type="NCBI Taxonomy" id="2891210"/>
    <lineage>
        <taxon>Bacteria</taxon>
        <taxon>Pseudomonadati</taxon>
        <taxon>Pseudomonadota</taxon>
        <taxon>Gammaproteobacteria</taxon>
        <taxon>Thiotrichales</taxon>
        <taxon>Thiotrichaceae</taxon>
        <taxon>Thiothrix</taxon>
    </lineage>
</organism>
<proteinExistence type="inferred from homology"/>
<sequence>MLPNNDNTNEGLFLPSPPLQPKARWEHVLPLLSRLLVWGIIFGLLALLSSFFTLIFLTFVFAYLQSGIVDMLTRRMRWLRVPVVIMVGTLFLGAIIAVSLFLAPQVYQQATGFAKGFFVYMERIDTEVLDLAERYPVLQEAIPELRRPPAPTTPAPAIPTWAAPAAPVINDTAVANSANGAADTMPRTFRDSPTSLLLGFFTGSDKPVDGREAVKVGLDQLTHFSGQALGILTTFLLALLFAFLIVLDLPHLVASVRDLENTRLRFIYVEVADNIYQFGKVLGHAMQAQFYIACVNTVLTAIGVSFLGMGEHMAFLAVLVFLFSFVPVAGVFISSVPICLIALNTGGANLMLLSIGMIIVIHLVEGYVLNPLIYGARLRVNPVIVLIILTVGGKLFHIWGLILGLPVCIYLFGHAIRYRKM</sequence>